<organism evidence="1 2">
    <name type="scientific">Streptomyces finlayi</name>
    <dbReference type="NCBI Taxonomy" id="67296"/>
    <lineage>
        <taxon>Bacteria</taxon>
        <taxon>Bacillati</taxon>
        <taxon>Actinomycetota</taxon>
        <taxon>Actinomycetes</taxon>
        <taxon>Kitasatosporales</taxon>
        <taxon>Streptomycetaceae</taxon>
        <taxon>Streptomyces</taxon>
    </lineage>
</organism>
<proteinExistence type="predicted"/>
<gene>
    <name evidence="1" type="ORF">GCM10010334_67250</name>
</gene>
<dbReference type="AlphaFoldDB" id="A0A919CE84"/>
<name>A0A919CE84_9ACTN</name>
<protein>
    <submittedName>
        <fullName evidence="1">Uncharacterized protein</fullName>
    </submittedName>
</protein>
<reference evidence="1" key="2">
    <citation type="submission" date="2020-09" db="EMBL/GenBank/DDBJ databases">
        <authorList>
            <person name="Sun Q."/>
            <person name="Ohkuma M."/>
        </authorList>
    </citation>
    <scope>NUCLEOTIDE SEQUENCE</scope>
    <source>
        <strain evidence="1">JCM 4637</strain>
    </source>
</reference>
<comment type="caution">
    <text evidence="1">The sequence shown here is derived from an EMBL/GenBank/DDBJ whole genome shotgun (WGS) entry which is preliminary data.</text>
</comment>
<evidence type="ECO:0000313" key="2">
    <source>
        <dbReference type="Proteomes" id="UP000638353"/>
    </source>
</evidence>
<dbReference type="EMBL" id="BMVC01000017">
    <property type="protein sequence ID" value="GHD11309.1"/>
    <property type="molecule type" value="Genomic_DNA"/>
</dbReference>
<reference evidence="1" key="1">
    <citation type="journal article" date="2014" name="Int. J. Syst. Evol. Microbiol.">
        <title>Complete genome sequence of Corynebacterium casei LMG S-19264T (=DSM 44701T), isolated from a smear-ripened cheese.</title>
        <authorList>
            <consortium name="US DOE Joint Genome Institute (JGI-PGF)"/>
            <person name="Walter F."/>
            <person name="Albersmeier A."/>
            <person name="Kalinowski J."/>
            <person name="Ruckert C."/>
        </authorList>
    </citation>
    <scope>NUCLEOTIDE SEQUENCE</scope>
    <source>
        <strain evidence="1">JCM 4637</strain>
    </source>
</reference>
<accession>A0A919CE84</accession>
<sequence>MEGASVVVTPAASSVVVIASSWDKGGGAYTGSHTPRGYILRDFARVRRGCCGVAHGVPPGCARGPTPLLGGRCPPLCPMGDTEERRLAVAG</sequence>
<dbReference type="Proteomes" id="UP000638353">
    <property type="component" value="Unassembled WGS sequence"/>
</dbReference>
<evidence type="ECO:0000313" key="1">
    <source>
        <dbReference type="EMBL" id="GHD11309.1"/>
    </source>
</evidence>